<name>A0ABY9TTK7_9GAMM</name>
<dbReference type="Proteomes" id="UP001258994">
    <property type="component" value="Chromosome"/>
</dbReference>
<dbReference type="EMBL" id="CP134145">
    <property type="protein sequence ID" value="WNC72158.1"/>
    <property type="molecule type" value="Genomic_DNA"/>
</dbReference>
<evidence type="ECO:0000313" key="4">
    <source>
        <dbReference type="Proteomes" id="UP001258994"/>
    </source>
</evidence>
<evidence type="ECO:0000313" key="3">
    <source>
        <dbReference type="EMBL" id="WNC72158.1"/>
    </source>
</evidence>
<accession>A0ABY9TTK7</accession>
<dbReference type="InterPro" id="IPR006683">
    <property type="entry name" value="Thioestr_dom"/>
</dbReference>
<evidence type="ECO:0000256" key="1">
    <source>
        <dbReference type="ARBA" id="ARBA00022801"/>
    </source>
</evidence>
<evidence type="ECO:0000259" key="2">
    <source>
        <dbReference type="Pfam" id="PF03061"/>
    </source>
</evidence>
<organism evidence="3 4">
    <name type="scientific">Thalassotalea psychrophila</name>
    <dbReference type="NCBI Taxonomy" id="3065647"/>
    <lineage>
        <taxon>Bacteria</taxon>
        <taxon>Pseudomonadati</taxon>
        <taxon>Pseudomonadota</taxon>
        <taxon>Gammaproteobacteria</taxon>
        <taxon>Alteromonadales</taxon>
        <taxon>Colwelliaceae</taxon>
        <taxon>Thalassotalea</taxon>
    </lineage>
</organism>
<dbReference type="NCBIfam" id="TIGR00369">
    <property type="entry name" value="unchar_dom_1"/>
    <property type="match status" value="1"/>
</dbReference>
<dbReference type="Gene3D" id="3.10.129.10">
    <property type="entry name" value="Hotdog Thioesterase"/>
    <property type="match status" value="1"/>
</dbReference>
<keyword evidence="1 3" id="KW-0378">Hydrolase</keyword>
<dbReference type="GO" id="GO:0016787">
    <property type="term" value="F:hydrolase activity"/>
    <property type="evidence" value="ECO:0007669"/>
    <property type="project" value="UniProtKB-KW"/>
</dbReference>
<reference evidence="4" key="1">
    <citation type="submission" date="2023-09" db="EMBL/GenBank/DDBJ databases">
        <authorList>
            <person name="Li S."/>
            <person name="Li X."/>
            <person name="Zhang C."/>
            <person name="Zhao Z."/>
        </authorList>
    </citation>
    <scope>NUCLEOTIDE SEQUENCE [LARGE SCALE GENOMIC DNA]</scope>
    <source>
        <strain evidence="4">SQ149</strain>
    </source>
</reference>
<dbReference type="InterPro" id="IPR003736">
    <property type="entry name" value="PAAI_dom"/>
</dbReference>
<sequence length="147" mass="16304">MTNANIAHEKIINEAWQLCAAMQGFSAHMGPFYEKQENDSNVFTRLLPLQEHHQNPEGVIHGGVLTAVADYGIYRAIGDVLGHQQKFATINLNCDFLAAATSADDSLKVKGKITRLTKSLVFAEGMVYTERREVLRATGIWKLISSK</sequence>
<proteinExistence type="predicted"/>
<dbReference type="RefSeq" id="WP_348391277.1">
    <property type="nucleotide sequence ID" value="NZ_CP134145.1"/>
</dbReference>
<gene>
    <name evidence="3" type="ORF">RGQ13_18860</name>
</gene>
<feature type="domain" description="Thioesterase" evidence="2">
    <location>
        <begin position="58"/>
        <end position="133"/>
    </location>
</feature>
<keyword evidence="4" id="KW-1185">Reference proteome</keyword>
<dbReference type="InterPro" id="IPR029069">
    <property type="entry name" value="HotDog_dom_sf"/>
</dbReference>
<dbReference type="CDD" id="cd03443">
    <property type="entry name" value="PaaI_thioesterase"/>
    <property type="match status" value="1"/>
</dbReference>
<dbReference type="SUPFAM" id="SSF54637">
    <property type="entry name" value="Thioesterase/thiol ester dehydrase-isomerase"/>
    <property type="match status" value="1"/>
</dbReference>
<dbReference type="EC" id="3.1.2.-" evidence="3"/>
<dbReference type="Pfam" id="PF03061">
    <property type="entry name" value="4HBT"/>
    <property type="match status" value="1"/>
</dbReference>
<protein>
    <submittedName>
        <fullName evidence="3">PaaI family thioesterase</fullName>
        <ecNumber evidence="3">3.1.2.-</ecNumber>
    </submittedName>
</protein>